<keyword evidence="3" id="KW-0732">Signal</keyword>
<dbReference type="Gene3D" id="2.40.30.170">
    <property type="match status" value="1"/>
</dbReference>
<sequence>MTASTTLRRAASVATALLLPAAAIANPYECLIEPNQTVDVRSSVEGVIDKVHVQRGDRVKAGQVLVQLESAAEASAVQLAKARAEAQGRLSSAQNRLDYAQKKLERSAQLQAQAFVSAQARDEAEAEKRILESELRQAREDRDHASYEHRHAQDLLNRRTLRSPFNGIVLDRMLNPGDLAEAGTGRKAILRLVQVEPLRVEVVLPLAAYGKLKARGTAEVVPEGLGGRYTATVSVIDSVFDTASGTFGVRLELPNAGGKVPAGIRCRVEFPELRGLPNKASFTSGAALK</sequence>
<evidence type="ECO:0000256" key="3">
    <source>
        <dbReference type="SAM" id="SignalP"/>
    </source>
</evidence>
<evidence type="ECO:0000256" key="2">
    <source>
        <dbReference type="SAM" id="Coils"/>
    </source>
</evidence>
<dbReference type="InterPro" id="IPR058647">
    <property type="entry name" value="BSH_CzcB-like"/>
</dbReference>
<dbReference type="GO" id="GO:0015562">
    <property type="term" value="F:efflux transmembrane transporter activity"/>
    <property type="evidence" value="ECO:0007669"/>
    <property type="project" value="TreeGrafter"/>
</dbReference>
<dbReference type="PANTHER" id="PTHR30469:SF15">
    <property type="entry name" value="HLYD FAMILY OF SECRETION PROTEINS"/>
    <property type="match status" value="1"/>
</dbReference>
<dbReference type="Gene3D" id="1.10.287.470">
    <property type="entry name" value="Helix hairpin bin"/>
    <property type="match status" value="1"/>
</dbReference>
<dbReference type="GO" id="GO:1990281">
    <property type="term" value="C:efflux pump complex"/>
    <property type="evidence" value="ECO:0007669"/>
    <property type="project" value="TreeGrafter"/>
</dbReference>
<dbReference type="PANTHER" id="PTHR30469">
    <property type="entry name" value="MULTIDRUG RESISTANCE PROTEIN MDTA"/>
    <property type="match status" value="1"/>
</dbReference>
<proteinExistence type="inferred from homology"/>
<evidence type="ECO:0000313" key="6">
    <source>
        <dbReference type="Proteomes" id="UP000552954"/>
    </source>
</evidence>
<organism evidence="5 6">
    <name type="scientific">Ramlibacter montanisoli</name>
    <dbReference type="NCBI Taxonomy" id="2732512"/>
    <lineage>
        <taxon>Bacteria</taxon>
        <taxon>Pseudomonadati</taxon>
        <taxon>Pseudomonadota</taxon>
        <taxon>Betaproteobacteria</taxon>
        <taxon>Burkholderiales</taxon>
        <taxon>Comamonadaceae</taxon>
        <taxon>Ramlibacter</taxon>
    </lineage>
</organism>
<dbReference type="AlphaFoldDB" id="A0A849KG78"/>
<evidence type="ECO:0000259" key="4">
    <source>
        <dbReference type="Pfam" id="PF25973"/>
    </source>
</evidence>
<feature type="chain" id="PRO_5032510312" evidence="3">
    <location>
        <begin position="26"/>
        <end position="289"/>
    </location>
</feature>
<feature type="domain" description="CzcB-like barrel-sandwich hybrid" evidence="4">
    <location>
        <begin position="37"/>
        <end position="181"/>
    </location>
</feature>
<evidence type="ECO:0000256" key="1">
    <source>
        <dbReference type="ARBA" id="ARBA00009477"/>
    </source>
</evidence>
<keyword evidence="2" id="KW-0175">Coiled coil</keyword>
<protein>
    <submittedName>
        <fullName evidence="5">Efflux RND transporter periplasmic adaptor subunit</fullName>
    </submittedName>
</protein>
<evidence type="ECO:0000313" key="5">
    <source>
        <dbReference type="EMBL" id="NNU43163.1"/>
    </source>
</evidence>
<feature type="signal peptide" evidence="3">
    <location>
        <begin position="1"/>
        <end position="25"/>
    </location>
</feature>
<dbReference type="RefSeq" id="WP_171558072.1">
    <property type="nucleotide sequence ID" value="NZ_JABFCS010000001.1"/>
</dbReference>
<keyword evidence="6" id="KW-1185">Reference proteome</keyword>
<reference evidence="5 6" key="2">
    <citation type="submission" date="2020-06" db="EMBL/GenBank/DDBJ databases">
        <title>Ramlibacter rhizophilus sp. nov., isolated from rhizosphere soil of national flower Mugunghwa from South Korea.</title>
        <authorList>
            <person name="Zheng-Fei Y."/>
            <person name="Huan T."/>
        </authorList>
    </citation>
    <scope>NUCLEOTIDE SEQUENCE [LARGE SCALE GENOMIC DNA]</scope>
    <source>
        <strain evidence="5 6">B156</strain>
    </source>
</reference>
<dbReference type="EMBL" id="JABFCS010000001">
    <property type="protein sequence ID" value="NNU43163.1"/>
    <property type="molecule type" value="Genomic_DNA"/>
</dbReference>
<dbReference type="Proteomes" id="UP000552954">
    <property type="component" value="Unassembled WGS sequence"/>
</dbReference>
<comment type="caution">
    <text evidence="5">The sequence shown here is derived from an EMBL/GenBank/DDBJ whole genome shotgun (WGS) entry which is preliminary data.</text>
</comment>
<feature type="coiled-coil region" evidence="2">
    <location>
        <begin position="65"/>
        <end position="148"/>
    </location>
</feature>
<dbReference type="SUPFAM" id="SSF111369">
    <property type="entry name" value="HlyD-like secretion proteins"/>
    <property type="match status" value="1"/>
</dbReference>
<dbReference type="InterPro" id="IPR006143">
    <property type="entry name" value="RND_pump_MFP"/>
</dbReference>
<dbReference type="NCBIfam" id="TIGR01730">
    <property type="entry name" value="RND_mfp"/>
    <property type="match status" value="1"/>
</dbReference>
<dbReference type="Gene3D" id="2.40.50.100">
    <property type="match status" value="1"/>
</dbReference>
<dbReference type="Pfam" id="PF25973">
    <property type="entry name" value="BSH_CzcB"/>
    <property type="match status" value="1"/>
</dbReference>
<gene>
    <name evidence="5" type="ORF">HK415_08325</name>
</gene>
<accession>A0A849KG78</accession>
<name>A0A849KG78_9BURK</name>
<reference evidence="5 6" key="1">
    <citation type="submission" date="2020-05" db="EMBL/GenBank/DDBJ databases">
        <authorList>
            <person name="Khan S.A."/>
            <person name="Jeon C.O."/>
            <person name="Chun B.H."/>
        </authorList>
    </citation>
    <scope>NUCLEOTIDE SEQUENCE [LARGE SCALE GENOMIC DNA]</scope>
    <source>
        <strain evidence="5 6">B156</strain>
    </source>
</reference>
<comment type="similarity">
    <text evidence="1">Belongs to the membrane fusion protein (MFP) (TC 8.A.1) family.</text>
</comment>